<comment type="similarity">
    <text evidence="1">Belongs to the protein kinase superfamily. STE Ser/Thr protein kinase family. MAP kinase kinase kinase subfamily.</text>
</comment>
<organism evidence="14 15">
    <name type="scientific">Scleroderma citrinum Foug A</name>
    <dbReference type="NCBI Taxonomy" id="1036808"/>
    <lineage>
        <taxon>Eukaryota</taxon>
        <taxon>Fungi</taxon>
        <taxon>Dikarya</taxon>
        <taxon>Basidiomycota</taxon>
        <taxon>Agaricomycotina</taxon>
        <taxon>Agaricomycetes</taxon>
        <taxon>Agaricomycetidae</taxon>
        <taxon>Boletales</taxon>
        <taxon>Sclerodermatineae</taxon>
        <taxon>Sclerodermataceae</taxon>
        <taxon>Scleroderma</taxon>
    </lineage>
</organism>
<dbReference type="InterPro" id="IPR002219">
    <property type="entry name" value="PKC_DAG/PE"/>
</dbReference>
<dbReference type="InParanoid" id="A0A0C3EDN6"/>
<dbReference type="Pfam" id="PF00069">
    <property type="entry name" value="Pkinase"/>
    <property type="match status" value="1"/>
</dbReference>
<dbReference type="Proteomes" id="UP000053989">
    <property type="component" value="Unassembled WGS sequence"/>
</dbReference>
<evidence type="ECO:0000256" key="4">
    <source>
        <dbReference type="ARBA" id="ARBA00022723"/>
    </source>
</evidence>
<dbReference type="HOGENOM" id="CLU_001658_1_0_1"/>
<evidence type="ECO:0000256" key="7">
    <source>
        <dbReference type="ARBA" id="ARBA00022833"/>
    </source>
</evidence>
<gene>
    <name evidence="14" type="ORF">SCLCIDRAFT_1155202</name>
</gene>
<dbReference type="Gene3D" id="3.30.60.20">
    <property type="match status" value="1"/>
</dbReference>
<dbReference type="InterPro" id="IPR017441">
    <property type="entry name" value="Protein_kinase_ATP_BS"/>
</dbReference>
<feature type="compositionally biased region" description="Polar residues" evidence="10">
    <location>
        <begin position="708"/>
        <end position="724"/>
    </location>
</feature>
<feature type="compositionally biased region" description="Basic and acidic residues" evidence="10">
    <location>
        <begin position="1139"/>
        <end position="1151"/>
    </location>
</feature>
<dbReference type="SMART" id="SM00220">
    <property type="entry name" value="S_TKc"/>
    <property type="match status" value="1"/>
</dbReference>
<dbReference type="GO" id="GO:0046872">
    <property type="term" value="F:metal ion binding"/>
    <property type="evidence" value="ECO:0007669"/>
    <property type="project" value="UniProtKB-KW"/>
</dbReference>
<dbReference type="EMBL" id="KN822019">
    <property type="protein sequence ID" value="KIM66021.1"/>
    <property type="molecule type" value="Genomic_DNA"/>
</dbReference>
<dbReference type="PRINTS" id="PR00888">
    <property type="entry name" value="SM22CALPONIN"/>
</dbReference>
<evidence type="ECO:0000259" key="13">
    <source>
        <dbReference type="PROSITE" id="PS50081"/>
    </source>
</evidence>
<dbReference type="SMART" id="SM00033">
    <property type="entry name" value="CH"/>
    <property type="match status" value="1"/>
</dbReference>
<dbReference type="CDD" id="cd06627">
    <property type="entry name" value="STKc_Cdc7_like"/>
    <property type="match status" value="1"/>
</dbReference>
<evidence type="ECO:0000256" key="5">
    <source>
        <dbReference type="ARBA" id="ARBA00022741"/>
    </source>
</evidence>
<feature type="domain" description="Phorbol-ester/DAG-type" evidence="13">
    <location>
        <begin position="1510"/>
        <end position="1557"/>
    </location>
</feature>
<dbReference type="PROSITE" id="PS00479">
    <property type="entry name" value="ZF_DAG_PE_1"/>
    <property type="match status" value="1"/>
</dbReference>
<keyword evidence="4" id="KW-0479">Metal-binding</keyword>
<dbReference type="PROSITE" id="PS00108">
    <property type="entry name" value="PROTEIN_KINASE_ST"/>
    <property type="match status" value="1"/>
</dbReference>
<feature type="domain" description="Protein kinase" evidence="11">
    <location>
        <begin position="1176"/>
        <end position="1429"/>
    </location>
</feature>
<dbReference type="InterPro" id="IPR046349">
    <property type="entry name" value="C1-like_sf"/>
</dbReference>
<dbReference type="InterPro" id="IPR003096">
    <property type="entry name" value="SM22_calponin"/>
</dbReference>
<keyword evidence="2" id="KW-0723">Serine/threonine-protein kinase</keyword>
<dbReference type="GO" id="GO:0004674">
    <property type="term" value="F:protein serine/threonine kinase activity"/>
    <property type="evidence" value="ECO:0007669"/>
    <property type="project" value="UniProtKB-KW"/>
</dbReference>
<evidence type="ECO:0000256" key="8">
    <source>
        <dbReference type="ARBA" id="ARBA00022840"/>
    </source>
</evidence>
<evidence type="ECO:0000313" key="14">
    <source>
        <dbReference type="EMBL" id="KIM66021.1"/>
    </source>
</evidence>
<dbReference type="InterPro" id="IPR011009">
    <property type="entry name" value="Kinase-like_dom_sf"/>
</dbReference>
<dbReference type="Pfam" id="PF00307">
    <property type="entry name" value="CH"/>
    <property type="match status" value="1"/>
</dbReference>
<feature type="compositionally biased region" description="Polar residues" evidence="10">
    <location>
        <begin position="1571"/>
        <end position="1594"/>
    </location>
</feature>
<evidence type="ECO:0000259" key="11">
    <source>
        <dbReference type="PROSITE" id="PS50011"/>
    </source>
</evidence>
<feature type="compositionally biased region" description="Polar residues" evidence="10">
    <location>
        <begin position="1614"/>
        <end position="1623"/>
    </location>
</feature>
<feature type="compositionally biased region" description="Polar residues" evidence="10">
    <location>
        <begin position="319"/>
        <end position="336"/>
    </location>
</feature>
<evidence type="ECO:0000256" key="2">
    <source>
        <dbReference type="ARBA" id="ARBA00022527"/>
    </source>
</evidence>
<feature type="compositionally biased region" description="Basic and acidic residues" evidence="10">
    <location>
        <begin position="101"/>
        <end position="123"/>
    </location>
</feature>
<feature type="compositionally biased region" description="Polar residues" evidence="10">
    <location>
        <begin position="421"/>
        <end position="444"/>
    </location>
</feature>
<evidence type="ECO:0000256" key="9">
    <source>
        <dbReference type="PROSITE-ProRule" id="PRU10141"/>
    </source>
</evidence>
<dbReference type="Pfam" id="PF00130">
    <property type="entry name" value="C1_1"/>
    <property type="match status" value="1"/>
</dbReference>
<keyword evidence="6" id="KW-0418">Kinase</keyword>
<keyword evidence="8 9" id="KW-0067">ATP-binding</keyword>
<evidence type="ECO:0000313" key="15">
    <source>
        <dbReference type="Proteomes" id="UP000053989"/>
    </source>
</evidence>
<dbReference type="SMART" id="SM00109">
    <property type="entry name" value="C1"/>
    <property type="match status" value="1"/>
</dbReference>
<feature type="region of interest" description="Disordered" evidence="10">
    <location>
        <begin position="1"/>
        <end position="62"/>
    </location>
</feature>
<feature type="compositionally biased region" description="Polar residues" evidence="10">
    <location>
        <begin position="666"/>
        <end position="684"/>
    </location>
</feature>
<feature type="region of interest" description="Disordered" evidence="10">
    <location>
        <begin position="1571"/>
        <end position="1712"/>
    </location>
</feature>
<feature type="compositionally biased region" description="Polar residues" evidence="10">
    <location>
        <begin position="357"/>
        <end position="384"/>
    </location>
</feature>
<dbReference type="PROSITE" id="PS50081">
    <property type="entry name" value="ZF_DAG_PE_2"/>
    <property type="match status" value="1"/>
</dbReference>
<dbReference type="OrthoDB" id="8693905at2759"/>
<evidence type="ECO:0000259" key="12">
    <source>
        <dbReference type="PROSITE" id="PS50021"/>
    </source>
</evidence>
<dbReference type="InterPro" id="IPR036872">
    <property type="entry name" value="CH_dom_sf"/>
</dbReference>
<dbReference type="InterPro" id="IPR001715">
    <property type="entry name" value="CH_dom"/>
</dbReference>
<feature type="compositionally biased region" description="Polar residues" evidence="10">
    <location>
        <begin position="1682"/>
        <end position="1698"/>
    </location>
</feature>
<feature type="compositionally biased region" description="Polar residues" evidence="10">
    <location>
        <begin position="22"/>
        <end position="31"/>
    </location>
</feature>
<feature type="binding site" evidence="9">
    <location>
        <position position="1205"/>
    </location>
    <ligand>
        <name>ATP</name>
        <dbReference type="ChEBI" id="CHEBI:30616"/>
    </ligand>
</feature>
<proteinExistence type="inferred from homology"/>
<dbReference type="SUPFAM" id="SSF57889">
    <property type="entry name" value="Cysteine-rich domain"/>
    <property type="match status" value="1"/>
</dbReference>
<evidence type="ECO:0000256" key="6">
    <source>
        <dbReference type="ARBA" id="ARBA00022777"/>
    </source>
</evidence>
<feature type="compositionally biased region" description="Basic and acidic residues" evidence="10">
    <location>
        <begin position="920"/>
        <end position="937"/>
    </location>
</feature>
<dbReference type="CDD" id="cd00029">
    <property type="entry name" value="C1"/>
    <property type="match status" value="1"/>
</dbReference>
<dbReference type="STRING" id="1036808.A0A0C3EDN6"/>
<name>A0A0C3EDN6_9AGAM</name>
<accession>A0A0C3EDN6</accession>
<protein>
    <recommendedName>
        <fullName evidence="16">Protein kinase domain-containing protein</fullName>
    </recommendedName>
</protein>
<feature type="region of interest" description="Disordered" evidence="10">
    <location>
        <begin position="218"/>
        <end position="444"/>
    </location>
</feature>
<evidence type="ECO:0000256" key="3">
    <source>
        <dbReference type="ARBA" id="ARBA00022679"/>
    </source>
</evidence>
<keyword evidence="15" id="KW-1185">Reference proteome</keyword>
<dbReference type="PROSITE" id="PS50021">
    <property type="entry name" value="CH"/>
    <property type="match status" value="1"/>
</dbReference>
<feature type="compositionally biased region" description="Polar residues" evidence="10">
    <location>
        <begin position="38"/>
        <end position="62"/>
    </location>
</feature>
<sequence>MAVVSLPSPSHSHSSNLFPMVSSPQRSNDTLQVHPFTAASSSQNQEAMALNNADSQGIQDSSSTAFRRLRSSLEQSFRTATRSRIKTPLSDDDFGAVTLGEKGKDKARHDDSGSHEQSMDKAKSNILMRLETKVGLRLARRDSTTVSSTPIAPGGDQTSESREHVNNADKTSGRVAGWRSFMTPSLRQGSVSSPTLHLSSQSLPSPISQVAVMALSSPPNAGSIFPSRDRTRRASVHPAAREISAPQPLAPRRELRNGSISPERPGAPRANKHRPSPVSTSGPRSSLGAPNRNRDLPTPPNLPSPPNGPRGQFGKSFRQPGSTNASQVSLSSQQTPLMRGSPAHTRTTTRRVVTPTSNRGGPSPSSTTLQSDAGSASTSPTPSRGPSVDSIGRVSVDTVGKPLAETVRRGSMDTQRRAAVSPTSRAVSPASTARSRAVSPSQRTPVYAQSHGLNMSAASVASSSTPEQRDLIRLAISVLCKELRKIPAHLSLPGRQKEWAEVEVRLQPLIRVERMRGWSGAMPSASSSQVAVAGMNSTVISSAGEERERKLFCEALRDGVILCQFMNKYRPNTIPRVDPREDGSKRVTNITKFLTACSSQGMTSDDLFYRDDLIDGTPETLYRVARTIVALPKLFEASTIDETKVMTGQKRTDDTGAAPHNGPYSPISQSHVGVSSPQLSSQRPVSPPGPHAVLVRKRWHPSEPTFPSLRSDSPQSGTSNDTACNITVKNENSLQSTIKTIQHRGSGLDPDRPPALPPKSPLQGQYHSEYANDSGANHLSTIQPVEFPKHEPVSQTSSPITGDYGGDAPIRQSRTSSNLTENTAYSSIFDLRRNISAQTKFGTVRTATTEATSLGSEVPSFTRTEASSFAASLAEEMAWRRSTSTDMTRISERRPSEPVVPDLVSLAEEEETSACGSSSRDTHRETPRDFQSNREVVRLGKGKWPDDFITAFQAAGPSRPTPTTATTDHGDSPSITPSHLSISTGRKLSIVTPSKHSTDGLDPFSRRPNSRHGPDTSMMMPRESVLRTDIDPLLHSPSPSGSRMIIRRQSTRNVALRRSGTYVPRTPLDGGERERSSPGVPFPRAVSGEHSVSASPTPDTPRGCDRSSSQDVSRIRGRFQSDIDDSRLRRRSQPNSYDELGRSRHSSDLLSRDSMNGSGIRQTIIVAEEGKPPIHYQLGNCVGRGQFGTVYRALNMTTGQMVAVKRLRLEGLKEEDVTQLMNEVDLMKSLSHPSIVKYEGMSRDNDTLDIVLEYAESGSLGQTLKNFGKLNEHLVASYVVKILEGLHYLHECQVVHCDLKAANILTTKTGNVKLSDFGVSLNLKAMHREMSNVAGTPNWMAPEVIELKGASTKSDIWSLGCTVIELLTGRPPYGDITNTMTVMFRIVEDDIPPLPEDCSDPLQDFLKQCFHKDPELRPDAETLCEHPWLTSRWEALKELRPQDSIPFLRRVSTDLQRTDVAKLLAHVGVPIVEASTSEATPQEVSRPPTRRPSIVPVSALPDETTFTPRDHTFIKTTFGKPVECRVCLSNVRKYAVICDKCSLITHSQCAREAPPTCDLRSQLLQYAQLAQTSNSHSTPSNPVHASSGPATTDMANVGGSTPCPRRSAEPTHTAPATSPTKGTSGLKLIGGFGRSRSSLSVACSAASPSPVPPSHSHAEEKTPRRISSKLARNVSPNDRPHSVSSEGTAPKSLMTTDSRSSRQEPPRKSQRTAVELNYPSQANGMMISGCEDLNSDTVSQMRGLHVTYQNSHPKRNEAIRPLIASFNSYPRTLFLLLIFD</sequence>
<feature type="compositionally biased region" description="Low complexity" evidence="10">
    <location>
        <begin position="1"/>
        <end position="15"/>
    </location>
</feature>
<reference evidence="14 15" key="1">
    <citation type="submission" date="2014-04" db="EMBL/GenBank/DDBJ databases">
        <authorList>
            <consortium name="DOE Joint Genome Institute"/>
            <person name="Kuo A."/>
            <person name="Kohler A."/>
            <person name="Nagy L.G."/>
            <person name="Floudas D."/>
            <person name="Copeland A."/>
            <person name="Barry K.W."/>
            <person name="Cichocki N."/>
            <person name="Veneault-Fourrey C."/>
            <person name="LaButti K."/>
            <person name="Lindquist E.A."/>
            <person name="Lipzen A."/>
            <person name="Lundell T."/>
            <person name="Morin E."/>
            <person name="Murat C."/>
            <person name="Sun H."/>
            <person name="Tunlid A."/>
            <person name="Henrissat B."/>
            <person name="Grigoriev I.V."/>
            <person name="Hibbett D.S."/>
            <person name="Martin F."/>
            <person name="Nordberg H.P."/>
            <person name="Cantor M.N."/>
            <person name="Hua S.X."/>
        </authorList>
    </citation>
    <scope>NUCLEOTIDE SEQUENCE [LARGE SCALE GENOMIC DNA]</scope>
    <source>
        <strain evidence="14 15">Foug A</strain>
    </source>
</reference>
<dbReference type="PANTHER" id="PTHR11584">
    <property type="entry name" value="SERINE/THREONINE PROTEIN KINASE"/>
    <property type="match status" value="1"/>
</dbReference>
<feature type="region of interest" description="Disordered" evidence="10">
    <location>
        <begin position="645"/>
        <end position="724"/>
    </location>
</feature>
<feature type="compositionally biased region" description="Pro residues" evidence="10">
    <location>
        <begin position="297"/>
        <end position="308"/>
    </location>
</feature>
<dbReference type="PROSITE" id="PS00107">
    <property type="entry name" value="PROTEIN_KINASE_ATP"/>
    <property type="match status" value="1"/>
</dbReference>
<feature type="region of interest" description="Disordered" evidence="10">
    <location>
        <begin position="742"/>
        <end position="771"/>
    </location>
</feature>
<reference evidence="15" key="2">
    <citation type="submission" date="2015-01" db="EMBL/GenBank/DDBJ databases">
        <title>Evolutionary Origins and Diversification of the Mycorrhizal Mutualists.</title>
        <authorList>
            <consortium name="DOE Joint Genome Institute"/>
            <consortium name="Mycorrhizal Genomics Consortium"/>
            <person name="Kohler A."/>
            <person name="Kuo A."/>
            <person name="Nagy L.G."/>
            <person name="Floudas D."/>
            <person name="Copeland A."/>
            <person name="Barry K.W."/>
            <person name="Cichocki N."/>
            <person name="Veneault-Fourrey C."/>
            <person name="LaButti K."/>
            <person name="Lindquist E.A."/>
            <person name="Lipzen A."/>
            <person name="Lundell T."/>
            <person name="Morin E."/>
            <person name="Murat C."/>
            <person name="Riley R."/>
            <person name="Ohm R."/>
            <person name="Sun H."/>
            <person name="Tunlid A."/>
            <person name="Henrissat B."/>
            <person name="Grigoriev I.V."/>
            <person name="Hibbett D.S."/>
            <person name="Martin F."/>
        </authorList>
    </citation>
    <scope>NUCLEOTIDE SEQUENCE [LARGE SCALE GENOMIC DNA]</scope>
    <source>
        <strain evidence="15">Foug A</strain>
    </source>
</reference>
<evidence type="ECO:0000256" key="1">
    <source>
        <dbReference type="ARBA" id="ARBA00006529"/>
    </source>
</evidence>
<feature type="compositionally biased region" description="Basic and acidic residues" evidence="10">
    <location>
        <begin position="130"/>
        <end position="143"/>
    </location>
</feature>
<dbReference type="Gene3D" id="1.10.418.10">
    <property type="entry name" value="Calponin-like domain"/>
    <property type="match status" value="1"/>
</dbReference>
<dbReference type="SUPFAM" id="SSF56112">
    <property type="entry name" value="Protein kinase-like (PK-like)"/>
    <property type="match status" value="1"/>
</dbReference>
<feature type="region of interest" description="Disordered" evidence="10">
    <location>
        <begin position="77"/>
        <end position="176"/>
    </location>
</feature>
<feature type="region of interest" description="Disordered" evidence="10">
    <location>
        <begin position="907"/>
        <end position="937"/>
    </location>
</feature>
<feature type="domain" description="Calponin-homology (CH)" evidence="12">
    <location>
        <begin position="525"/>
        <end position="636"/>
    </location>
</feature>
<keyword evidence="3" id="KW-0808">Transferase</keyword>
<feature type="compositionally biased region" description="Low complexity" evidence="10">
    <location>
        <begin position="1634"/>
        <end position="1648"/>
    </location>
</feature>
<keyword evidence="7" id="KW-0862">Zinc</keyword>
<dbReference type="PANTHER" id="PTHR11584:SF369">
    <property type="entry name" value="MITOGEN-ACTIVATED PROTEIN KINASE KINASE KINASE 19-RELATED"/>
    <property type="match status" value="1"/>
</dbReference>
<feature type="compositionally biased region" description="Polar residues" evidence="10">
    <location>
        <begin position="961"/>
        <end position="995"/>
    </location>
</feature>
<evidence type="ECO:0008006" key="16">
    <source>
        <dbReference type="Google" id="ProtNLM"/>
    </source>
</evidence>
<dbReference type="SUPFAM" id="SSF47576">
    <property type="entry name" value="Calponin-homology domain, CH-domain"/>
    <property type="match status" value="1"/>
</dbReference>
<dbReference type="GO" id="GO:0005524">
    <property type="term" value="F:ATP binding"/>
    <property type="evidence" value="ECO:0007669"/>
    <property type="project" value="UniProtKB-UniRule"/>
</dbReference>
<feature type="region of interest" description="Disordered" evidence="10">
    <location>
        <begin position="953"/>
        <end position="1155"/>
    </location>
</feature>
<dbReference type="InterPro" id="IPR000719">
    <property type="entry name" value="Prot_kinase_dom"/>
</dbReference>
<dbReference type="PROSITE" id="PS50011">
    <property type="entry name" value="PROTEIN_KINASE_DOM"/>
    <property type="match status" value="1"/>
</dbReference>
<dbReference type="InterPro" id="IPR008271">
    <property type="entry name" value="Ser/Thr_kinase_AS"/>
</dbReference>
<feature type="compositionally biased region" description="Basic and acidic residues" evidence="10">
    <location>
        <begin position="406"/>
        <end position="416"/>
    </location>
</feature>
<dbReference type="CDD" id="cd00014">
    <property type="entry name" value="CH_SF"/>
    <property type="match status" value="1"/>
</dbReference>
<feature type="region of interest" description="Disordered" evidence="10">
    <location>
        <begin position="789"/>
        <end position="818"/>
    </location>
</feature>
<keyword evidence="5 9" id="KW-0547">Nucleotide-binding</keyword>
<dbReference type="Gene3D" id="1.10.510.10">
    <property type="entry name" value="Transferase(Phosphotransferase) domain 1"/>
    <property type="match status" value="1"/>
</dbReference>
<evidence type="ECO:0000256" key="10">
    <source>
        <dbReference type="SAM" id="MobiDB-lite"/>
    </source>
</evidence>